<dbReference type="InterPro" id="IPR045240">
    <property type="entry name" value="Ribosomal_uL4_euk/arch"/>
</dbReference>
<gene>
    <name evidence="4" type="ORF">MDA_GLEAN10009436</name>
</gene>
<evidence type="ECO:0000313" key="4">
    <source>
        <dbReference type="EMBL" id="ELK31084.1"/>
    </source>
</evidence>
<dbReference type="PANTHER" id="PTHR19431">
    <property type="entry name" value="60S RIBOSOMAL PROTEIN L4"/>
    <property type="match status" value="1"/>
</dbReference>
<dbReference type="SUPFAM" id="SSF52166">
    <property type="entry name" value="Ribosomal protein L4"/>
    <property type="match status" value="1"/>
</dbReference>
<dbReference type="GO" id="GO:0005840">
    <property type="term" value="C:ribosome"/>
    <property type="evidence" value="ECO:0007669"/>
    <property type="project" value="UniProtKB-KW"/>
</dbReference>
<dbReference type="GO" id="GO:1990904">
    <property type="term" value="C:ribonucleoprotein complex"/>
    <property type="evidence" value="ECO:0007669"/>
    <property type="project" value="UniProtKB-KW"/>
</dbReference>
<organism evidence="4 5">
    <name type="scientific">Myotis davidii</name>
    <name type="common">David's myotis</name>
    <dbReference type="NCBI Taxonomy" id="225400"/>
    <lineage>
        <taxon>Eukaryota</taxon>
        <taxon>Metazoa</taxon>
        <taxon>Chordata</taxon>
        <taxon>Craniata</taxon>
        <taxon>Vertebrata</taxon>
        <taxon>Euteleostomi</taxon>
        <taxon>Mammalia</taxon>
        <taxon>Eutheria</taxon>
        <taxon>Laurasiatheria</taxon>
        <taxon>Chiroptera</taxon>
        <taxon>Yangochiroptera</taxon>
        <taxon>Vespertilionidae</taxon>
        <taxon>Myotis</taxon>
    </lineage>
</organism>
<dbReference type="GO" id="GO:0006412">
    <property type="term" value="P:translation"/>
    <property type="evidence" value="ECO:0007669"/>
    <property type="project" value="InterPro"/>
</dbReference>
<proteinExistence type="inferred from homology"/>
<evidence type="ECO:0000256" key="1">
    <source>
        <dbReference type="ARBA" id="ARBA00010528"/>
    </source>
</evidence>
<name>L5LXE5_MYODS</name>
<evidence type="ECO:0000256" key="2">
    <source>
        <dbReference type="ARBA" id="ARBA00022980"/>
    </source>
</evidence>
<keyword evidence="5" id="KW-1185">Reference proteome</keyword>
<sequence length="109" mass="12162">MRAGEGKMTNRGPIQLRGPHLIYNEDNGAIKVFSNIPRITLLNAAVNRDPFGSGHFCIWAETASRKLDELYGTWRRAASLKSSSNLPTPKMLNTNLSRILKSPEIQRAL</sequence>
<dbReference type="GO" id="GO:0003735">
    <property type="term" value="F:structural constituent of ribosome"/>
    <property type="evidence" value="ECO:0007669"/>
    <property type="project" value="InterPro"/>
</dbReference>
<dbReference type="Proteomes" id="UP000010556">
    <property type="component" value="Unassembled WGS sequence"/>
</dbReference>
<keyword evidence="3" id="KW-0687">Ribonucleoprotein</keyword>
<evidence type="ECO:0000313" key="5">
    <source>
        <dbReference type="Proteomes" id="UP000010556"/>
    </source>
</evidence>
<keyword evidence="2 4" id="KW-0689">Ribosomal protein</keyword>
<accession>L5LXE5</accession>
<evidence type="ECO:0000256" key="3">
    <source>
        <dbReference type="ARBA" id="ARBA00023274"/>
    </source>
</evidence>
<dbReference type="AlphaFoldDB" id="L5LXE5"/>
<protein>
    <submittedName>
        <fullName evidence="4">60S ribosomal protein L4</fullName>
    </submittedName>
</protein>
<dbReference type="EMBL" id="KB106375">
    <property type="protein sequence ID" value="ELK31084.1"/>
    <property type="molecule type" value="Genomic_DNA"/>
</dbReference>
<comment type="similarity">
    <text evidence="1">Belongs to the universal ribosomal protein uL4 family.</text>
</comment>
<reference evidence="5" key="1">
    <citation type="journal article" date="2013" name="Science">
        <title>Comparative analysis of bat genomes provides insight into the evolution of flight and immunity.</title>
        <authorList>
            <person name="Zhang G."/>
            <person name="Cowled C."/>
            <person name="Shi Z."/>
            <person name="Huang Z."/>
            <person name="Bishop-Lilly K.A."/>
            <person name="Fang X."/>
            <person name="Wynne J.W."/>
            <person name="Xiong Z."/>
            <person name="Baker M.L."/>
            <person name="Zhao W."/>
            <person name="Tachedjian M."/>
            <person name="Zhu Y."/>
            <person name="Zhou P."/>
            <person name="Jiang X."/>
            <person name="Ng J."/>
            <person name="Yang L."/>
            <person name="Wu L."/>
            <person name="Xiao J."/>
            <person name="Feng Y."/>
            <person name="Chen Y."/>
            <person name="Sun X."/>
            <person name="Zhang Y."/>
            <person name="Marsh G.A."/>
            <person name="Crameri G."/>
            <person name="Broder C.C."/>
            <person name="Frey K.G."/>
            <person name="Wang L.F."/>
            <person name="Wang J."/>
        </authorList>
    </citation>
    <scope>NUCLEOTIDE SEQUENCE [LARGE SCALE GENOMIC DNA]</scope>
</reference>
<dbReference type="Gene3D" id="3.40.1370.10">
    <property type="match status" value="1"/>
</dbReference>
<dbReference type="InterPro" id="IPR023574">
    <property type="entry name" value="Ribosomal_uL4_dom_sf"/>
</dbReference>